<reference evidence="2 3" key="1">
    <citation type="journal article" date="2011" name="J. Bacteriol.">
        <title>Complete genome sequence of the plant growth-promoting endophyte Burkholderia phytofirmans strain PsJN.</title>
        <authorList>
            <person name="Weilharter A."/>
            <person name="Mitter B."/>
            <person name="Shin M.V."/>
            <person name="Chain P.S."/>
            <person name="Nowak J."/>
            <person name="Sessitsch A."/>
        </authorList>
    </citation>
    <scope>NUCLEOTIDE SEQUENCE [LARGE SCALE GENOMIC DNA]</scope>
    <source>
        <strain evidence="3">DSM 17436 / LMG 22146 / PsJN</strain>
        <plasmid evidence="2 3">pBPHYT01</plasmid>
    </source>
</reference>
<evidence type="ECO:0000313" key="2">
    <source>
        <dbReference type="EMBL" id="ACD21673.1"/>
    </source>
</evidence>
<protein>
    <submittedName>
        <fullName evidence="2">Uncharacterized protein</fullName>
    </submittedName>
</protein>
<keyword evidence="1" id="KW-1133">Transmembrane helix</keyword>
<dbReference type="Proteomes" id="UP000001739">
    <property type="component" value="Plasmid pBPHYT01"/>
</dbReference>
<keyword evidence="1" id="KW-0812">Transmembrane</keyword>
<dbReference type="EMBL" id="CP001054">
    <property type="protein sequence ID" value="ACD21673.1"/>
    <property type="molecule type" value="Genomic_DNA"/>
</dbReference>
<name>B2TGV7_PARPJ</name>
<proteinExistence type="predicted"/>
<evidence type="ECO:0000313" key="3">
    <source>
        <dbReference type="Proteomes" id="UP000001739"/>
    </source>
</evidence>
<gene>
    <name evidence="2" type="ordered locus">Bphyt_7388</name>
</gene>
<evidence type="ECO:0000256" key="1">
    <source>
        <dbReference type="SAM" id="Phobius"/>
    </source>
</evidence>
<organism evidence="2 3">
    <name type="scientific">Paraburkholderia phytofirmans (strain DSM 17436 / LMG 22146 / PsJN)</name>
    <name type="common">Burkholderia phytofirmans</name>
    <dbReference type="NCBI Taxonomy" id="398527"/>
    <lineage>
        <taxon>Bacteria</taxon>
        <taxon>Pseudomonadati</taxon>
        <taxon>Pseudomonadota</taxon>
        <taxon>Betaproteobacteria</taxon>
        <taxon>Burkholderiales</taxon>
        <taxon>Burkholderiaceae</taxon>
        <taxon>Paraburkholderia</taxon>
    </lineage>
</organism>
<keyword evidence="1" id="KW-0472">Membrane</keyword>
<accession>B2TGV7</accession>
<geneLocation type="plasmid" evidence="2 3">
    <name>pBPHYT01</name>
</geneLocation>
<dbReference type="KEGG" id="bpy:Bphyt_7388"/>
<feature type="transmembrane region" description="Helical" evidence="1">
    <location>
        <begin position="44"/>
        <end position="65"/>
    </location>
</feature>
<dbReference type="AlphaFoldDB" id="B2TGV7"/>
<keyword evidence="2" id="KW-0614">Plasmid</keyword>
<dbReference type="HOGENOM" id="CLU_2785903_0_0_4"/>
<feature type="transmembrane region" description="Helical" evidence="1">
    <location>
        <begin position="12"/>
        <end position="32"/>
    </location>
</feature>
<sequence>MTALTDAALLALTKVGVGILIFAVAYVLVFLGTRTRMDKRFADLTATGVAALCFIIAMYVGFVGLGTS</sequence>